<sequence length="45" mass="4933">MIIAENQVTPWTGAGKSMGNQRIGSCHVLKMIEKAEDTMSPLRTT</sequence>
<reference evidence="1 2" key="1">
    <citation type="journal article" date="2018" name="PLoS Genet.">
        <title>Population sequencing reveals clonal diversity and ancestral inbreeding in the grapevine cultivar Chardonnay.</title>
        <authorList>
            <person name="Roach M.J."/>
            <person name="Johnson D.L."/>
            <person name="Bohlmann J."/>
            <person name="van Vuuren H.J."/>
            <person name="Jones S.J."/>
            <person name="Pretorius I.S."/>
            <person name="Schmidt S.A."/>
            <person name="Borneman A.R."/>
        </authorList>
    </citation>
    <scope>NUCLEOTIDE SEQUENCE [LARGE SCALE GENOMIC DNA]</scope>
    <source>
        <strain evidence="2">cv. Chardonnay</strain>
        <tissue evidence="1">Leaf</tissue>
    </source>
</reference>
<accession>A0A438HT96</accession>
<evidence type="ECO:0000313" key="1">
    <source>
        <dbReference type="EMBL" id="RVW87676.1"/>
    </source>
</evidence>
<name>A0A438HT96_VITVI</name>
<dbReference type="Proteomes" id="UP000288805">
    <property type="component" value="Unassembled WGS sequence"/>
</dbReference>
<proteinExistence type="predicted"/>
<gene>
    <name evidence="1" type="ORF">CK203_041170</name>
</gene>
<protein>
    <submittedName>
        <fullName evidence="1">Uncharacterized protein</fullName>
    </submittedName>
</protein>
<dbReference type="AlphaFoldDB" id="A0A438HT96"/>
<comment type="caution">
    <text evidence="1">The sequence shown here is derived from an EMBL/GenBank/DDBJ whole genome shotgun (WGS) entry which is preliminary data.</text>
</comment>
<organism evidence="1 2">
    <name type="scientific">Vitis vinifera</name>
    <name type="common">Grape</name>
    <dbReference type="NCBI Taxonomy" id="29760"/>
    <lineage>
        <taxon>Eukaryota</taxon>
        <taxon>Viridiplantae</taxon>
        <taxon>Streptophyta</taxon>
        <taxon>Embryophyta</taxon>
        <taxon>Tracheophyta</taxon>
        <taxon>Spermatophyta</taxon>
        <taxon>Magnoliopsida</taxon>
        <taxon>eudicotyledons</taxon>
        <taxon>Gunneridae</taxon>
        <taxon>Pentapetalae</taxon>
        <taxon>rosids</taxon>
        <taxon>Vitales</taxon>
        <taxon>Vitaceae</taxon>
        <taxon>Viteae</taxon>
        <taxon>Vitis</taxon>
    </lineage>
</organism>
<evidence type="ECO:0000313" key="2">
    <source>
        <dbReference type="Proteomes" id="UP000288805"/>
    </source>
</evidence>
<dbReference type="EMBL" id="QGNW01000182">
    <property type="protein sequence ID" value="RVW87676.1"/>
    <property type="molecule type" value="Genomic_DNA"/>
</dbReference>